<feature type="compositionally biased region" description="Polar residues" evidence="1">
    <location>
        <begin position="346"/>
        <end position="368"/>
    </location>
</feature>
<organism evidence="2 3">
    <name type="scientific">Plutella xylostella</name>
    <name type="common">Diamondback moth</name>
    <name type="synonym">Plutella maculipennis</name>
    <dbReference type="NCBI Taxonomy" id="51655"/>
    <lineage>
        <taxon>Eukaryota</taxon>
        <taxon>Metazoa</taxon>
        <taxon>Ecdysozoa</taxon>
        <taxon>Arthropoda</taxon>
        <taxon>Hexapoda</taxon>
        <taxon>Insecta</taxon>
        <taxon>Pterygota</taxon>
        <taxon>Neoptera</taxon>
        <taxon>Endopterygota</taxon>
        <taxon>Lepidoptera</taxon>
        <taxon>Glossata</taxon>
        <taxon>Ditrysia</taxon>
        <taxon>Yponomeutoidea</taxon>
        <taxon>Plutellidae</taxon>
        <taxon>Plutella</taxon>
    </lineage>
</organism>
<feature type="compositionally biased region" description="Polar residues" evidence="1">
    <location>
        <begin position="281"/>
        <end position="301"/>
    </location>
</feature>
<feature type="region of interest" description="Disordered" evidence="1">
    <location>
        <begin position="855"/>
        <end position="885"/>
    </location>
</feature>
<reference evidence="2 3" key="1">
    <citation type="submission" date="2021-06" db="EMBL/GenBank/DDBJ databases">
        <title>A haploid diamondback moth (Plutella xylostella L.) genome assembly resolves 31 chromosomes and identifies a diamide resistance mutation.</title>
        <authorList>
            <person name="Ward C.M."/>
            <person name="Perry K.D."/>
            <person name="Baker G."/>
            <person name="Powis K."/>
            <person name="Heckel D.G."/>
            <person name="Baxter S.W."/>
        </authorList>
    </citation>
    <scope>NUCLEOTIDE SEQUENCE [LARGE SCALE GENOMIC DNA]</scope>
    <source>
        <strain evidence="2 3">LV</strain>
        <tissue evidence="2">Single pupa</tissue>
    </source>
</reference>
<feature type="compositionally biased region" description="Polar residues" evidence="1">
    <location>
        <begin position="381"/>
        <end position="390"/>
    </location>
</feature>
<feature type="compositionally biased region" description="Polar residues" evidence="1">
    <location>
        <begin position="477"/>
        <end position="492"/>
    </location>
</feature>
<proteinExistence type="predicted"/>
<feature type="compositionally biased region" description="Basic and acidic residues" evidence="1">
    <location>
        <begin position="302"/>
        <end position="324"/>
    </location>
</feature>
<evidence type="ECO:0000313" key="2">
    <source>
        <dbReference type="EMBL" id="KAG7301921.1"/>
    </source>
</evidence>
<evidence type="ECO:0000313" key="3">
    <source>
        <dbReference type="Proteomes" id="UP000823941"/>
    </source>
</evidence>
<feature type="compositionally biased region" description="Low complexity" evidence="1">
    <location>
        <begin position="270"/>
        <end position="280"/>
    </location>
</feature>
<feature type="region of interest" description="Disordered" evidence="1">
    <location>
        <begin position="596"/>
        <end position="615"/>
    </location>
</feature>
<feature type="compositionally biased region" description="Basic and acidic residues" evidence="1">
    <location>
        <begin position="541"/>
        <end position="556"/>
    </location>
</feature>
<gene>
    <name evidence="2" type="ORF">JYU34_013339</name>
</gene>
<protein>
    <submittedName>
        <fullName evidence="2">Uncharacterized protein</fullName>
    </submittedName>
</protein>
<dbReference type="EMBL" id="JAHIBW010000018">
    <property type="protein sequence ID" value="KAG7301921.1"/>
    <property type="molecule type" value="Genomic_DNA"/>
</dbReference>
<evidence type="ECO:0000256" key="1">
    <source>
        <dbReference type="SAM" id="MobiDB-lite"/>
    </source>
</evidence>
<name>A0ABQ7Q9Q4_PLUXY</name>
<comment type="caution">
    <text evidence="2">The sequence shown here is derived from an EMBL/GenBank/DDBJ whole genome shotgun (WGS) entry which is preliminary data.</text>
</comment>
<feature type="compositionally biased region" description="Basic and acidic residues" evidence="1">
    <location>
        <begin position="867"/>
        <end position="885"/>
    </location>
</feature>
<keyword evidence="3" id="KW-1185">Reference proteome</keyword>
<sequence>MVNLIDNDLWRTEPALRPEDEIILRKLHDMLQSTAEDLKVLSQELGQHHAPGVQVKTAPMPLDEDFNNRVHIEEIVNAKFHGHKIIDPSTFKNLPAAQDRMLNQTFVKEDTRKPVSSVSVQNHRAPILKSNQNKNLGITRTKTIQISESKIVNCSDSKYDKPDKVKESVSYSEIAFKYDPIPSNPSPKRLNIQHMPSINIRTELKEQKVLHLDIIPENMNQTEVIENKNIAVVELKHEIATQPQLGRNIHRPKEDRKEPIRKVTVMSVGESSESANNNSSDYQSKFKNKGRIQSTMEASPKTTERYTPRKGLTPEKKNPVKELNKVQSHSNLDEWKKKLGNVYGKPSTSKNNKMLRTKSNQARLNSKNKLSDRSMKKDPSNTKPRPNILNNAEYIPYSHLTLGGVRVSDIERELSDGLIKNDAPLSPILHKLTSSHENSTNVSPRNLKDNKAVVLSKSDENLLQDVLDLEDQISKTMTSNNEIDSPKVSPTSLKKDQSDTSNCYSNDEFEEAEKTDKSTPNSSGRPNDDEDNSENVPSNNKHTETDSNSDAKDTTFKKAPNLSLKNTVDIHEFIHSIDTQDNATQSNTTHIISLKETQTSPRNESSNLKPTNNDLWPSIDPKGEIENLFKLEKELIKKLIIDEYGDLLKESITKPSTSKDINEYDIKNMITSQKNTQTSPLHMKCVMTSPTRTKTPTTSPFTLNLTIDQQTSPMIFLNDKELHLDHTDNMSEVDDIGISINLSSPRFSLRLPQTSREVLSNMDNCSQITSDGKVKNTGKRVLPVQIKAMTSSTSVDADGSSSEISSLGEVKFRLKRRLRKNRIATISESSSTSTVSKSSSDIHISSFLPLKSEGELSLRQRTGNSSRRNDNHKSKTDDEKSLGQC</sequence>
<accession>A0ABQ7Q9Q4</accession>
<feature type="compositionally biased region" description="Basic and acidic residues" evidence="1">
    <location>
        <begin position="369"/>
        <end position="380"/>
    </location>
</feature>
<feature type="region of interest" description="Disordered" evidence="1">
    <location>
        <begin position="248"/>
        <end position="390"/>
    </location>
</feature>
<dbReference type="Proteomes" id="UP000823941">
    <property type="component" value="Chromosome 18"/>
</dbReference>
<feature type="compositionally biased region" description="Basic and acidic residues" evidence="1">
    <location>
        <begin position="251"/>
        <end position="261"/>
    </location>
</feature>
<feature type="region of interest" description="Disordered" evidence="1">
    <location>
        <begin position="477"/>
        <end position="558"/>
    </location>
</feature>